<dbReference type="PANTHER" id="PTHR21633:SF10">
    <property type="entry name" value="IQ MOTIF CONTAINING F4"/>
    <property type="match status" value="1"/>
</dbReference>
<dbReference type="FunCoup" id="A0A6I8NKZ4">
    <property type="interactions" value="29"/>
</dbReference>
<dbReference type="AlphaFoldDB" id="A0A6I8NKZ4"/>
<evidence type="ECO:0008006" key="3">
    <source>
        <dbReference type="Google" id="ProtNLM"/>
    </source>
</evidence>
<keyword evidence="2" id="KW-1185">Reference proteome</keyword>
<dbReference type="Pfam" id="PF00612">
    <property type="entry name" value="IQ"/>
    <property type="match status" value="2"/>
</dbReference>
<accession>A0A6I8NKZ4</accession>
<dbReference type="PANTHER" id="PTHR21633">
    <property type="entry name" value="IQ MOTIF CONTAINING F"/>
    <property type="match status" value="1"/>
</dbReference>
<sequence length="117" mass="14434">AAMIIQTWWRGHLVRRTLLHAALQAWTVQCWWRLWARHWQKEWRLSVLVNYIRQERAAVQLQSLVRMWRFRKLFCRTRSAACLIQNSWRDWVHQGLLLRHYQLSPTSMELDIEIQLK</sequence>
<dbReference type="Proteomes" id="UP000002279">
    <property type="component" value="Unplaced"/>
</dbReference>
<dbReference type="InterPro" id="IPR039887">
    <property type="entry name" value="IQCF"/>
</dbReference>
<protein>
    <recommendedName>
        <fullName evidence="3">IQ motif containing F5</fullName>
    </recommendedName>
</protein>
<reference evidence="1" key="1">
    <citation type="submission" date="2025-08" db="UniProtKB">
        <authorList>
            <consortium name="Ensembl"/>
        </authorList>
    </citation>
    <scope>IDENTIFICATION</scope>
    <source>
        <strain evidence="1">Glennie</strain>
    </source>
</reference>
<evidence type="ECO:0000313" key="2">
    <source>
        <dbReference type="Proteomes" id="UP000002279"/>
    </source>
</evidence>
<dbReference type="Gene3D" id="1.20.5.190">
    <property type="match status" value="2"/>
</dbReference>
<proteinExistence type="predicted"/>
<dbReference type="SMART" id="SM00015">
    <property type="entry name" value="IQ"/>
    <property type="match status" value="2"/>
</dbReference>
<name>A0A6I8NKZ4_ORNAN</name>
<dbReference type="GO" id="GO:0005516">
    <property type="term" value="F:calmodulin binding"/>
    <property type="evidence" value="ECO:0000318"/>
    <property type="project" value="GO_Central"/>
</dbReference>
<evidence type="ECO:0000313" key="1">
    <source>
        <dbReference type="Ensembl" id="ENSOANP00000041771.1"/>
    </source>
</evidence>
<dbReference type="Ensembl" id="ENSOANT00000060057.1">
    <property type="protein sequence ID" value="ENSOANP00000041771.1"/>
    <property type="gene ID" value="ENSOANG00000043879.1"/>
</dbReference>
<dbReference type="InterPro" id="IPR000048">
    <property type="entry name" value="IQ_motif_EF-hand-BS"/>
</dbReference>
<organism evidence="1 2">
    <name type="scientific">Ornithorhynchus anatinus</name>
    <name type="common">Duckbill platypus</name>
    <dbReference type="NCBI Taxonomy" id="9258"/>
    <lineage>
        <taxon>Eukaryota</taxon>
        <taxon>Metazoa</taxon>
        <taxon>Chordata</taxon>
        <taxon>Craniata</taxon>
        <taxon>Vertebrata</taxon>
        <taxon>Euteleostomi</taxon>
        <taxon>Mammalia</taxon>
        <taxon>Monotremata</taxon>
        <taxon>Ornithorhynchidae</taxon>
        <taxon>Ornithorhynchus</taxon>
    </lineage>
</organism>
<dbReference type="PROSITE" id="PS50096">
    <property type="entry name" value="IQ"/>
    <property type="match status" value="2"/>
</dbReference>
<dbReference type="GeneTree" id="ENSGT00390000004641"/>
<dbReference type="InParanoid" id="A0A6I8NKZ4"/>
<dbReference type="Bgee" id="ENSOANG00000043879">
    <property type="expression patterns" value="Expressed in testis"/>
</dbReference>
<reference evidence="1" key="2">
    <citation type="submission" date="2025-09" db="UniProtKB">
        <authorList>
            <consortium name="Ensembl"/>
        </authorList>
    </citation>
    <scope>IDENTIFICATION</scope>
    <source>
        <strain evidence="1">Glennie</strain>
    </source>
</reference>
<dbReference type="OMA" id="RWHASQQ"/>